<dbReference type="eggNOG" id="COG1690">
    <property type="taxonomic scope" value="Bacteria"/>
</dbReference>
<dbReference type="EMBL" id="BAFE01000073">
    <property type="protein sequence ID" value="GAB49110.1"/>
    <property type="molecule type" value="Genomic_DNA"/>
</dbReference>
<accession>H5UTQ2</accession>
<evidence type="ECO:0000256" key="10">
    <source>
        <dbReference type="PIRSR" id="PIRSR601233-2"/>
    </source>
</evidence>
<evidence type="ECO:0000256" key="8">
    <source>
        <dbReference type="ARBA" id="ARBA00047746"/>
    </source>
</evidence>
<dbReference type="FunFam" id="3.90.1860.10:FF:000003">
    <property type="entry name" value="RNA-splicing ligase RtcB"/>
    <property type="match status" value="1"/>
</dbReference>
<feature type="binding site" evidence="11">
    <location>
        <position position="88"/>
    </location>
    <ligand>
        <name>Mn(2+)</name>
        <dbReference type="ChEBI" id="CHEBI:29035"/>
        <label>1</label>
    </ligand>
</feature>
<organism evidence="13 14">
    <name type="scientific">Mobilicoccus pelagius NBRC 104925</name>
    <dbReference type="NCBI Taxonomy" id="1089455"/>
    <lineage>
        <taxon>Bacteria</taxon>
        <taxon>Bacillati</taxon>
        <taxon>Actinomycetota</taxon>
        <taxon>Actinomycetes</taxon>
        <taxon>Micrococcales</taxon>
        <taxon>Dermatophilaceae</taxon>
        <taxon>Mobilicoccus</taxon>
    </lineage>
</organism>
<feature type="active site" description="GMP-histidine intermediate" evidence="9">
    <location>
        <position position="338"/>
    </location>
</feature>
<keyword evidence="2" id="KW-0436">Ligase</keyword>
<dbReference type="PANTHER" id="PTHR43749:SF2">
    <property type="entry name" value="RNA-SPLICING LIGASE RTCB"/>
    <property type="match status" value="1"/>
</dbReference>
<feature type="binding site" evidence="10">
    <location>
        <begin position="176"/>
        <end position="180"/>
    </location>
    <ligand>
        <name>GMP</name>
        <dbReference type="ChEBI" id="CHEBI:58115"/>
    </ligand>
</feature>
<evidence type="ECO:0000256" key="4">
    <source>
        <dbReference type="ARBA" id="ARBA00022741"/>
    </source>
</evidence>
<evidence type="ECO:0000256" key="11">
    <source>
        <dbReference type="PIRSR" id="PIRSR601233-3"/>
    </source>
</evidence>
<evidence type="ECO:0000256" key="5">
    <source>
        <dbReference type="ARBA" id="ARBA00022800"/>
    </source>
</evidence>
<name>H5UTQ2_9MICO</name>
<proteinExistence type="predicted"/>
<evidence type="ECO:0000256" key="3">
    <source>
        <dbReference type="ARBA" id="ARBA00022723"/>
    </source>
</evidence>
<evidence type="ECO:0000256" key="6">
    <source>
        <dbReference type="ARBA" id="ARBA00023134"/>
    </source>
</evidence>
<keyword evidence="14" id="KW-1185">Reference proteome</keyword>
<dbReference type="Pfam" id="PF01139">
    <property type="entry name" value="RtcB"/>
    <property type="match status" value="1"/>
</dbReference>
<dbReference type="RefSeq" id="WP_009483008.1">
    <property type="nucleotide sequence ID" value="NZ_BAFE01000073.1"/>
</dbReference>
<feature type="binding site" evidence="10">
    <location>
        <begin position="282"/>
        <end position="283"/>
    </location>
    <ligand>
        <name>GMP</name>
        <dbReference type="ChEBI" id="CHEBI:58115"/>
    </ligand>
</feature>
<dbReference type="GO" id="GO:0003909">
    <property type="term" value="F:DNA ligase activity"/>
    <property type="evidence" value="ECO:0007669"/>
    <property type="project" value="TreeGrafter"/>
</dbReference>
<feature type="binding site" evidence="10">
    <location>
        <position position="321"/>
    </location>
    <ligand>
        <name>GMP</name>
        <dbReference type="ChEBI" id="CHEBI:58115"/>
    </ligand>
</feature>
<dbReference type="SUPFAM" id="SSF103365">
    <property type="entry name" value="Hypothetical protein PH1602"/>
    <property type="match status" value="1"/>
</dbReference>
<feature type="binding site" evidence="10">
    <location>
        <begin position="338"/>
        <end position="341"/>
    </location>
    <ligand>
        <name>GMP</name>
        <dbReference type="ChEBI" id="CHEBI:58115"/>
    </ligand>
</feature>
<dbReference type="GO" id="GO:0006281">
    <property type="term" value="P:DNA repair"/>
    <property type="evidence" value="ECO:0007669"/>
    <property type="project" value="TreeGrafter"/>
</dbReference>
<evidence type="ECO:0000256" key="7">
    <source>
        <dbReference type="ARBA" id="ARBA00023211"/>
    </source>
</evidence>
<comment type="cofactor">
    <cofactor evidence="11">
        <name>Mn(2+)</name>
        <dbReference type="ChEBI" id="CHEBI:29035"/>
    </cofactor>
    <text evidence="11">Binds 2 manganese ions per subunit.</text>
</comment>
<dbReference type="AlphaFoldDB" id="H5UTQ2"/>
<protein>
    <recommendedName>
        <fullName evidence="1">3'-phosphate/5'-hydroxy nucleic acid ligase</fullName>
        <ecNumber evidence="1">6.5.1.8</ecNumber>
    </recommendedName>
</protein>
<evidence type="ECO:0000313" key="13">
    <source>
        <dbReference type="EMBL" id="GAB49110.1"/>
    </source>
</evidence>
<dbReference type="GO" id="GO:0006396">
    <property type="term" value="P:RNA processing"/>
    <property type="evidence" value="ECO:0007669"/>
    <property type="project" value="InterPro"/>
</dbReference>
<evidence type="ECO:0000256" key="9">
    <source>
        <dbReference type="PIRSR" id="PIRSR601233-1"/>
    </source>
</evidence>
<evidence type="ECO:0000256" key="2">
    <source>
        <dbReference type="ARBA" id="ARBA00022598"/>
    </source>
</evidence>
<evidence type="ECO:0000313" key="14">
    <source>
        <dbReference type="Proteomes" id="UP000004367"/>
    </source>
</evidence>
<dbReference type="InterPro" id="IPR001233">
    <property type="entry name" value="RtcB"/>
</dbReference>
<dbReference type="GO" id="GO:0042245">
    <property type="term" value="P:RNA repair"/>
    <property type="evidence" value="ECO:0007669"/>
    <property type="project" value="UniProtKB-KW"/>
</dbReference>
<feature type="binding site" evidence="11">
    <location>
        <position position="194"/>
    </location>
    <ligand>
        <name>Mn(2+)</name>
        <dbReference type="ChEBI" id="CHEBI:29035"/>
        <label>2</label>
    </ligand>
</feature>
<comment type="catalytic activity">
    <reaction evidence="8">
        <text>a 3'-end 3'-phospho-ribonucleotide-RNA + a 5'-end dephospho-ribonucleoside-RNA + GTP = a ribonucleotidyl-ribonucleotide-RNA + GMP + diphosphate</text>
        <dbReference type="Rhea" id="RHEA:68076"/>
        <dbReference type="Rhea" id="RHEA-COMP:10463"/>
        <dbReference type="Rhea" id="RHEA-COMP:13936"/>
        <dbReference type="Rhea" id="RHEA-COMP:17355"/>
        <dbReference type="ChEBI" id="CHEBI:33019"/>
        <dbReference type="ChEBI" id="CHEBI:37565"/>
        <dbReference type="ChEBI" id="CHEBI:58115"/>
        <dbReference type="ChEBI" id="CHEBI:83062"/>
        <dbReference type="ChEBI" id="CHEBI:138284"/>
        <dbReference type="ChEBI" id="CHEBI:173118"/>
        <dbReference type="EC" id="6.5.1.8"/>
    </reaction>
</comment>
<dbReference type="InterPro" id="IPR036025">
    <property type="entry name" value="RtcB-like_sf"/>
</dbReference>
<evidence type="ECO:0000256" key="1">
    <source>
        <dbReference type="ARBA" id="ARBA00012726"/>
    </source>
</evidence>
<keyword evidence="3 11" id="KW-0479">Metal-binding</keyword>
<sequence>MNTTSSQVTGARARPSFPQPLPGAENTVLWADLDAIEPSAQQQLRNVAALPWTRRLAVMPDVHFGYGATVGSVIAMEGAVAPSAVGVDIGCGMAAVQTSLTAEDLPDDLGPLRAAIEAAIPVGFHAHDDAADLRDDPGLASRVSAHLTGFRELRAPRIADRRSRAIAQCGTLGGGNHFIEVTVDQDGRVWLMLHSGSRNIGKELAERHIDAAKGLEHNVGLPDRDLAVFLDGTPQMDAYLHDLHWAQEYALLNRESMLVLLEGVVRRVFPGVTFSGRVTCHHNYVAHETYDGVDLVVTRKGAIRAGRGELGLIPGSMGTGSYVVRGLGNEAGLCSASHGAGRRMSRNKARKSFSVEDLAAQTRGIECRKDAGVLDEIPGAYKDLAEVIEAQTTGPSPLVEVVTKLDTILCVKG</sequence>
<dbReference type="InterPro" id="IPR052915">
    <property type="entry name" value="RtcB-like"/>
</dbReference>
<dbReference type="GO" id="GO:0170057">
    <property type="term" value="F:RNA ligase (GTP) activity"/>
    <property type="evidence" value="ECO:0007669"/>
    <property type="project" value="UniProtKB-EC"/>
</dbReference>
<dbReference type="GO" id="GO:0030145">
    <property type="term" value="F:manganese ion binding"/>
    <property type="evidence" value="ECO:0007669"/>
    <property type="project" value="TreeGrafter"/>
</dbReference>
<keyword evidence="5" id="KW-0692">RNA repair</keyword>
<dbReference type="STRING" id="1089455.MOPEL_096_01180"/>
<dbReference type="Gene3D" id="3.90.1860.10">
    <property type="entry name" value="tRNA-splicing ligase RtcB"/>
    <property type="match status" value="1"/>
</dbReference>
<keyword evidence="6 10" id="KW-0342">GTP-binding</keyword>
<keyword evidence="7 11" id="KW-0464">Manganese</keyword>
<dbReference type="OrthoDB" id="9802323at2"/>
<dbReference type="EC" id="6.5.1.8" evidence="1"/>
<keyword evidence="4 10" id="KW-0547">Nucleotide-binding</keyword>
<dbReference type="Proteomes" id="UP000004367">
    <property type="component" value="Unassembled WGS sequence"/>
</dbReference>
<feature type="binding site" evidence="11">
    <location>
        <position position="177"/>
    </location>
    <ligand>
        <name>Mn(2+)</name>
        <dbReference type="ChEBI" id="CHEBI:29035"/>
        <label>1</label>
    </ligand>
</feature>
<gene>
    <name evidence="13" type="ORF">MOPEL_096_01180</name>
</gene>
<feature type="binding site" evidence="11">
    <location>
        <position position="282"/>
    </location>
    <ligand>
        <name>Mn(2+)</name>
        <dbReference type="ChEBI" id="CHEBI:29035"/>
        <label>2</label>
    </ligand>
</feature>
<feature type="region of interest" description="Disordered" evidence="12">
    <location>
        <begin position="1"/>
        <end position="20"/>
    </location>
</feature>
<feature type="binding site" evidence="10">
    <location>
        <begin position="314"/>
        <end position="317"/>
    </location>
    <ligand>
        <name>GMP</name>
        <dbReference type="ChEBI" id="CHEBI:58115"/>
    </ligand>
</feature>
<dbReference type="PANTHER" id="PTHR43749">
    <property type="entry name" value="RNA-SPLICING LIGASE RTCB"/>
    <property type="match status" value="1"/>
</dbReference>
<comment type="caution">
    <text evidence="13">The sequence shown here is derived from an EMBL/GenBank/DDBJ whole genome shotgun (WGS) entry which is preliminary data.</text>
</comment>
<dbReference type="GO" id="GO:0005525">
    <property type="term" value="F:GTP binding"/>
    <property type="evidence" value="ECO:0007669"/>
    <property type="project" value="UniProtKB-KW"/>
</dbReference>
<feature type="binding site" evidence="10">
    <location>
        <position position="412"/>
    </location>
    <ligand>
        <name>GMP</name>
        <dbReference type="ChEBI" id="CHEBI:58115"/>
    </ligand>
</feature>
<evidence type="ECO:0000256" key="12">
    <source>
        <dbReference type="SAM" id="MobiDB-lite"/>
    </source>
</evidence>
<reference evidence="13 14" key="1">
    <citation type="submission" date="2012-02" db="EMBL/GenBank/DDBJ databases">
        <title>Whole genome shotgun sequence of Mobilicoccus pelagius NBRC 104925.</title>
        <authorList>
            <person name="Yoshida Y."/>
            <person name="Hosoyama A."/>
            <person name="Tsuchikane K."/>
            <person name="Katsumata H."/>
            <person name="Yamazaki S."/>
            <person name="Fujita N."/>
        </authorList>
    </citation>
    <scope>NUCLEOTIDE SEQUENCE [LARGE SCALE GENOMIC DNA]</scope>
    <source>
        <strain evidence="13 14">NBRC 104925</strain>
    </source>
</reference>